<dbReference type="FunFam" id="3.40.1090.10:FF:000023">
    <property type="entry name" value="Phospholipase A2 group IVC"/>
    <property type="match status" value="1"/>
</dbReference>
<keyword evidence="1 3" id="KW-0378">Hydrolase</keyword>
<dbReference type="eggNOG" id="KOG1325">
    <property type="taxonomic scope" value="Eukaryota"/>
</dbReference>
<dbReference type="PROSITE" id="PS51210">
    <property type="entry name" value="PLA2C"/>
    <property type="match status" value="1"/>
</dbReference>
<dbReference type="InterPro" id="IPR002642">
    <property type="entry name" value="LysoPLipase_cat_dom"/>
</dbReference>
<dbReference type="GeneTree" id="ENSGT01030000234606"/>
<dbReference type="Bgee" id="ENSACAG00000028709">
    <property type="expression patterns" value="Expressed in heart and 7 other cell types or tissues"/>
</dbReference>
<keyword evidence="3" id="KW-0442">Lipid degradation</keyword>
<evidence type="ECO:0000313" key="6">
    <source>
        <dbReference type="Proteomes" id="UP000001646"/>
    </source>
</evidence>
<dbReference type="OrthoDB" id="270970at2759"/>
<evidence type="ECO:0000256" key="2">
    <source>
        <dbReference type="ARBA" id="ARBA00023098"/>
    </source>
</evidence>
<dbReference type="InParanoid" id="R4GDL8"/>
<dbReference type="SUPFAM" id="SSF52151">
    <property type="entry name" value="FabD/lysophospholipase-like"/>
    <property type="match status" value="2"/>
</dbReference>
<protein>
    <recommendedName>
        <fullName evidence="4">PLA2c domain-containing protein</fullName>
    </recommendedName>
</protein>
<evidence type="ECO:0000256" key="3">
    <source>
        <dbReference type="PROSITE-ProRule" id="PRU00555"/>
    </source>
</evidence>
<dbReference type="GO" id="GO:0005509">
    <property type="term" value="F:calcium ion binding"/>
    <property type="evidence" value="ECO:0000318"/>
    <property type="project" value="GO_Central"/>
</dbReference>
<name>R4GDL8_ANOCA</name>
<dbReference type="Pfam" id="PF01735">
    <property type="entry name" value="PLA2_B"/>
    <property type="match status" value="1"/>
</dbReference>
<dbReference type="GO" id="GO:0047498">
    <property type="term" value="F:calcium-dependent phospholipase A2 activity"/>
    <property type="evidence" value="ECO:0000318"/>
    <property type="project" value="GO_Central"/>
</dbReference>
<dbReference type="PANTHER" id="PTHR10728:SF39">
    <property type="entry name" value="CYTOSOLIC PHOSPHOLIPASE A2 GAMMA"/>
    <property type="match status" value="1"/>
</dbReference>
<organism evidence="5 6">
    <name type="scientific">Anolis carolinensis</name>
    <name type="common">Green anole</name>
    <name type="synonym">American chameleon</name>
    <dbReference type="NCBI Taxonomy" id="28377"/>
    <lineage>
        <taxon>Eukaryota</taxon>
        <taxon>Metazoa</taxon>
        <taxon>Chordata</taxon>
        <taxon>Craniata</taxon>
        <taxon>Vertebrata</taxon>
        <taxon>Euteleostomi</taxon>
        <taxon>Lepidosauria</taxon>
        <taxon>Squamata</taxon>
        <taxon>Bifurcata</taxon>
        <taxon>Unidentata</taxon>
        <taxon>Episquamata</taxon>
        <taxon>Toxicofera</taxon>
        <taxon>Iguania</taxon>
        <taxon>Dactyloidae</taxon>
        <taxon>Anolis</taxon>
    </lineage>
</organism>
<sequence>MNIFGNQQAKPEVHIFESLSKGEEAGIATRREEVKKGLAKLGIQCSVDKVPNIAVLGSGGGMRAMIALYGTLTELKKSNLLDCMSYLSGVSGSTWCMSSLYKNEDWSEKMEILENLQREKLVKGQWDFVKAKKAALEASRDENYSLTDFWAYFIVYKLLKELDESKLSQQRRSCENGKNPYPIYAAVDKHTYSENHAGSWFEFTPHNTAVPDVGGELGTTGYVDTKRLGSIFSSGKLYLEKKEKSICYLQGLWGSALASEKEIKKAIIGALLDFLKKDKESYFASHAKDVDFQNLNVLSQAYQYVLELQLCATDGASASKAEGFFDKLELLLGLYRTSQSYAIVKEMRQNWALLDEEKREDLCVKLWEALNKEFGGPEEKLKKLPIYRPIEVIKAPIEKVMASVPYSPLQAVKDWIRYIHKTNSCILTWTWGCTSNFLYNLSEVKLPELRRKEVISLIDAGLAINSAYPLVLHPDRNVKLILSFDFSAGDPFETIKKTVQYCKVRGIKFPRINESELMDKDNPSNCYIFRGDGLTVMHFPLFNKVNCQDKIEEYRKRFKTFKLSYSDEDIGMLLAAAKKNVADVQQKIVEEIRKIVALP</sequence>
<dbReference type="HOGENOM" id="CLU_011663_2_0_1"/>
<dbReference type="KEGG" id="acs:100567732"/>
<dbReference type="GO" id="GO:0005654">
    <property type="term" value="C:nucleoplasm"/>
    <property type="evidence" value="ECO:0000318"/>
    <property type="project" value="GO_Central"/>
</dbReference>
<proteinExistence type="predicted"/>
<dbReference type="STRING" id="28377.ENSACAP00000023483"/>
<dbReference type="AlphaFoldDB" id="R4GDL8"/>
<dbReference type="Ensembl" id="ENSACAT00000030903.2">
    <property type="protein sequence ID" value="ENSACAP00000023483.1"/>
    <property type="gene ID" value="ENSACAG00000028709.2"/>
</dbReference>
<dbReference type="PANTHER" id="PTHR10728">
    <property type="entry name" value="CYTOSOLIC PHOSPHOLIPASE A2"/>
    <property type="match status" value="1"/>
</dbReference>
<reference evidence="5" key="3">
    <citation type="submission" date="2025-09" db="UniProtKB">
        <authorList>
            <consortium name="Ensembl"/>
        </authorList>
    </citation>
    <scope>IDENTIFICATION</scope>
</reference>
<dbReference type="SMART" id="SM00022">
    <property type="entry name" value="PLAc"/>
    <property type="match status" value="1"/>
</dbReference>
<keyword evidence="6" id="KW-1185">Reference proteome</keyword>
<dbReference type="Proteomes" id="UP000001646">
    <property type="component" value="Unplaced"/>
</dbReference>
<reference evidence="5" key="1">
    <citation type="submission" date="2009-12" db="EMBL/GenBank/DDBJ databases">
        <title>The Genome Sequence of Anolis carolinensis (Green Anole Lizard).</title>
        <authorList>
            <consortium name="The Genome Sequencing Platform"/>
            <person name="Di Palma F."/>
            <person name="Alfoldi J."/>
            <person name="Heiman D."/>
            <person name="Young S."/>
            <person name="Grabherr M."/>
            <person name="Johnson J."/>
            <person name="Lander E.S."/>
            <person name="Lindblad-Toh K."/>
        </authorList>
    </citation>
    <scope>NUCLEOTIDE SEQUENCE [LARGE SCALE GENOMIC DNA]</scope>
    <source>
        <strain evidence="5">JBL SC #1</strain>
    </source>
</reference>
<accession>R4GDL8</accession>
<feature type="domain" description="PLA2c" evidence="4">
    <location>
        <begin position="5"/>
        <end position="599"/>
    </location>
</feature>
<dbReference type="GO" id="GO:0046475">
    <property type="term" value="P:glycerophospholipid catabolic process"/>
    <property type="evidence" value="ECO:0000318"/>
    <property type="project" value="GO_Central"/>
</dbReference>
<keyword evidence="2 3" id="KW-0443">Lipid metabolism</keyword>
<reference evidence="5" key="2">
    <citation type="submission" date="2025-08" db="UniProtKB">
        <authorList>
            <consortium name="Ensembl"/>
        </authorList>
    </citation>
    <scope>IDENTIFICATION</scope>
</reference>
<evidence type="ECO:0000313" key="5">
    <source>
        <dbReference type="Ensembl" id="ENSACAP00000023483.1"/>
    </source>
</evidence>
<dbReference type="GO" id="GO:0005544">
    <property type="term" value="F:calcium-dependent phospholipid binding"/>
    <property type="evidence" value="ECO:0000318"/>
    <property type="project" value="GO_Central"/>
</dbReference>
<evidence type="ECO:0000259" key="4">
    <source>
        <dbReference type="PROSITE" id="PS51210"/>
    </source>
</evidence>
<dbReference type="InterPro" id="IPR016035">
    <property type="entry name" value="Acyl_Trfase/lysoPLipase"/>
</dbReference>
<dbReference type="Gene3D" id="3.40.1090.10">
    <property type="entry name" value="Cytosolic phospholipase A2 catalytic domain"/>
    <property type="match status" value="1"/>
</dbReference>
<dbReference type="GO" id="GO:0005635">
    <property type="term" value="C:nuclear envelope"/>
    <property type="evidence" value="ECO:0000318"/>
    <property type="project" value="GO_Central"/>
</dbReference>
<evidence type="ECO:0000256" key="1">
    <source>
        <dbReference type="ARBA" id="ARBA00022801"/>
    </source>
</evidence>
<dbReference type="GO" id="GO:0005829">
    <property type="term" value="C:cytosol"/>
    <property type="evidence" value="ECO:0000318"/>
    <property type="project" value="GO_Central"/>
</dbReference>